<name>A0ABU3X4P8_9BACI</name>
<keyword evidence="1" id="KW-0812">Transmembrane</keyword>
<keyword evidence="1" id="KW-0472">Membrane</keyword>
<feature type="transmembrane region" description="Helical" evidence="1">
    <location>
        <begin position="5"/>
        <end position="27"/>
    </location>
</feature>
<evidence type="ECO:0000256" key="1">
    <source>
        <dbReference type="SAM" id="Phobius"/>
    </source>
</evidence>
<gene>
    <name evidence="2" type="ORF">RYX56_00540</name>
</gene>
<keyword evidence="1" id="KW-1133">Transmembrane helix</keyword>
<feature type="transmembrane region" description="Helical" evidence="1">
    <location>
        <begin position="47"/>
        <end position="68"/>
    </location>
</feature>
<evidence type="ECO:0000313" key="3">
    <source>
        <dbReference type="Proteomes" id="UP001287282"/>
    </source>
</evidence>
<dbReference type="Proteomes" id="UP001287282">
    <property type="component" value="Unassembled WGS sequence"/>
</dbReference>
<reference evidence="2 3" key="1">
    <citation type="submission" date="2023-10" db="EMBL/GenBank/DDBJ databases">
        <title>Screening of Alkalihalobacillus lindianensis BZ-TG-R113 and Its Alleviation of Salt Stress on Rapeseed Growth.</title>
        <authorList>
            <person name="Zhao B."/>
            <person name="Guo T."/>
        </authorList>
    </citation>
    <scope>NUCLEOTIDE SEQUENCE [LARGE SCALE GENOMIC DNA]</scope>
    <source>
        <strain evidence="2 3">BZ-TG-R113</strain>
    </source>
</reference>
<proteinExistence type="predicted"/>
<sequence length="78" mass="8657">MKRYLVFIVSFGVLYIVFELISGLILTTFFTPEFVSVESSLQQEVALGYHSSIPLLMLVSVATIAFFISNKVSNVYGA</sequence>
<protein>
    <submittedName>
        <fullName evidence="2">Uncharacterized protein</fullName>
    </submittedName>
</protein>
<keyword evidence="3" id="KW-1185">Reference proteome</keyword>
<evidence type="ECO:0000313" key="2">
    <source>
        <dbReference type="EMBL" id="MDV2682851.1"/>
    </source>
</evidence>
<dbReference type="EMBL" id="JAWJBA010000001">
    <property type="protein sequence ID" value="MDV2682851.1"/>
    <property type="molecule type" value="Genomic_DNA"/>
</dbReference>
<comment type="caution">
    <text evidence="2">The sequence shown here is derived from an EMBL/GenBank/DDBJ whole genome shotgun (WGS) entry which is preliminary data.</text>
</comment>
<dbReference type="RefSeq" id="WP_317120186.1">
    <property type="nucleotide sequence ID" value="NZ_JAWJBA010000001.1"/>
</dbReference>
<accession>A0ABU3X4P8</accession>
<organism evidence="2 3">
    <name type="scientific">Alkalihalophilus lindianensis</name>
    <dbReference type="NCBI Taxonomy" id="1630542"/>
    <lineage>
        <taxon>Bacteria</taxon>
        <taxon>Bacillati</taxon>
        <taxon>Bacillota</taxon>
        <taxon>Bacilli</taxon>
        <taxon>Bacillales</taxon>
        <taxon>Bacillaceae</taxon>
        <taxon>Alkalihalophilus</taxon>
    </lineage>
</organism>